<feature type="transmembrane region" description="Helical" evidence="7">
    <location>
        <begin position="51"/>
        <end position="70"/>
    </location>
</feature>
<proteinExistence type="predicted"/>
<gene>
    <name evidence="9" type="ORF">HJG52_12255</name>
</gene>
<keyword evidence="5 7" id="KW-0472">Membrane</keyword>
<evidence type="ECO:0000256" key="6">
    <source>
        <dbReference type="SAM" id="MobiDB-lite"/>
    </source>
</evidence>
<keyword evidence="2" id="KW-1003">Cell membrane</keyword>
<dbReference type="EMBL" id="JABEPQ010000002">
    <property type="protein sequence ID" value="NNM46776.1"/>
    <property type="molecule type" value="Genomic_DNA"/>
</dbReference>
<dbReference type="AlphaFoldDB" id="A0A849HAM8"/>
<dbReference type="Proteomes" id="UP000588586">
    <property type="component" value="Unassembled WGS sequence"/>
</dbReference>
<organism evidence="9 10">
    <name type="scientific">Knoellia koreensis</name>
    <dbReference type="NCBI Taxonomy" id="2730921"/>
    <lineage>
        <taxon>Bacteria</taxon>
        <taxon>Bacillati</taxon>
        <taxon>Actinomycetota</taxon>
        <taxon>Actinomycetes</taxon>
        <taxon>Micrococcales</taxon>
        <taxon>Intrasporangiaceae</taxon>
        <taxon>Knoellia</taxon>
    </lineage>
</organism>
<protein>
    <recommendedName>
        <fullName evidence="8">Cardiolipin synthase N-terminal domain-containing protein</fullName>
    </recommendedName>
</protein>
<evidence type="ECO:0000256" key="7">
    <source>
        <dbReference type="SAM" id="Phobius"/>
    </source>
</evidence>
<dbReference type="InterPro" id="IPR027379">
    <property type="entry name" value="CLS_N"/>
</dbReference>
<evidence type="ECO:0000256" key="1">
    <source>
        <dbReference type="ARBA" id="ARBA00004651"/>
    </source>
</evidence>
<keyword evidence="4 7" id="KW-1133">Transmembrane helix</keyword>
<comment type="subcellular location">
    <subcellularLocation>
        <location evidence="1">Cell membrane</location>
        <topology evidence="1">Multi-pass membrane protein</topology>
    </subcellularLocation>
</comment>
<keyword evidence="3 7" id="KW-0812">Transmembrane</keyword>
<evidence type="ECO:0000256" key="2">
    <source>
        <dbReference type="ARBA" id="ARBA00022475"/>
    </source>
</evidence>
<evidence type="ECO:0000313" key="10">
    <source>
        <dbReference type="Proteomes" id="UP000588586"/>
    </source>
</evidence>
<dbReference type="GO" id="GO:0005886">
    <property type="term" value="C:plasma membrane"/>
    <property type="evidence" value="ECO:0007669"/>
    <property type="project" value="UniProtKB-SubCell"/>
</dbReference>
<name>A0A849HAM8_9MICO</name>
<evidence type="ECO:0000259" key="8">
    <source>
        <dbReference type="Pfam" id="PF13396"/>
    </source>
</evidence>
<comment type="caution">
    <text evidence="9">The sequence shown here is derived from an EMBL/GenBank/DDBJ whole genome shotgun (WGS) entry which is preliminary data.</text>
</comment>
<feature type="compositionally biased region" description="Basic and acidic residues" evidence="6">
    <location>
        <begin position="146"/>
        <end position="196"/>
    </location>
</feature>
<feature type="region of interest" description="Disordered" evidence="6">
    <location>
        <begin position="106"/>
        <end position="215"/>
    </location>
</feature>
<feature type="transmembrane region" description="Helical" evidence="7">
    <location>
        <begin position="82"/>
        <end position="102"/>
    </location>
</feature>
<feature type="domain" description="Cardiolipin synthase N-terminal" evidence="8">
    <location>
        <begin position="59"/>
        <end position="104"/>
    </location>
</feature>
<evidence type="ECO:0000256" key="5">
    <source>
        <dbReference type="ARBA" id="ARBA00023136"/>
    </source>
</evidence>
<sequence length="215" mass="23719">MPNPPRRCARGRPASCAAKLTSTGAAGRVGRNRPRGRRSCATLPSVIRAELGLGILGTALWIYCLLDVIMTDESRIRNLSKGTWVFVVLVTSVVGAVAWLVAGRPESSSSQGLPYKGNRGRQNDPGFPEYDRPGRYQAANPDDDAEFLRKVRERAEAQTAEAKRQRAERERLEREAVERERAARQARERELQERRSPGTTTGPDPDAPQPDGDDA</sequence>
<evidence type="ECO:0000256" key="4">
    <source>
        <dbReference type="ARBA" id="ARBA00022989"/>
    </source>
</evidence>
<keyword evidence="10" id="KW-1185">Reference proteome</keyword>
<evidence type="ECO:0000313" key="9">
    <source>
        <dbReference type="EMBL" id="NNM46776.1"/>
    </source>
</evidence>
<dbReference type="Pfam" id="PF13396">
    <property type="entry name" value="PLDc_N"/>
    <property type="match status" value="1"/>
</dbReference>
<accession>A0A849HAM8</accession>
<reference evidence="9 10" key="1">
    <citation type="submission" date="2020-04" db="EMBL/GenBank/DDBJ databases">
        <title>Knoellia sp. isolate from air conditioner.</title>
        <authorList>
            <person name="Chea S."/>
            <person name="Kim D.-U."/>
        </authorList>
    </citation>
    <scope>NUCLEOTIDE SEQUENCE [LARGE SCALE GENOMIC DNA]</scope>
    <source>
        <strain evidence="9 10">DB2414S</strain>
    </source>
</reference>
<evidence type="ECO:0000256" key="3">
    <source>
        <dbReference type="ARBA" id="ARBA00022692"/>
    </source>
</evidence>